<dbReference type="Pfam" id="PF05392">
    <property type="entry name" value="COX7B"/>
    <property type="match status" value="1"/>
</dbReference>
<evidence type="ECO:0000256" key="4">
    <source>
        <dbReference type="ARBA" id="ARBA00022692"/>
    </source>
</evidence>
<evidence type="ECO:0000256" key="2">
    <source>
        <dbReference type="ARBA" id="ARBA00004673"/>
    </source>
</evidence>
<comment type="similarity">
    <text evidence="3">Belongs to the cytochrome c oxidase VIIb family.</text>
</comment>
<dbReference type="InterPro" id="IPR023272">
    <property type="entry name" value="Cyt_c_oxidase_suVIIB_dom_sf"/>
</dbReference>
<keyword evidence="14" id="KW-1185">Reference proteome</keyword>
<evidence type="ECO:0000256" key="6">
    <source>
        <dbReference type="ARBA" id="ARBA00022946"/>
    </source>
</evidence>
<dbReference type="GO" id="GO:0006123">
    <property type="term" value="P:mitochondrial electron transport, cytochrome c to oxygen"/>
    <property type="evidence" value="ECO:0007669"/>
    <property type="project" value="InterPro"/>
</dbReference>
<dbReference type="Gene3D" id="4.10.51.10">
    <property type="entry name" value="Cytochrome C Oxidase, chain K"/>
    <property type="match status" value="1"/>
</dbReference>
<dbReference type="GO" id="GO:0045277">
    <property type="term" value="C:respiratory chain complex IV"/>
    <property type="evidence" value="ECO:0007669"/>
    <property type="project" value="TreeGrafter"/>
</dbReference>
<evidence type="ECO:0000256" key="12">
    <source>
        <dbReference type="SAM" id="MobiDB-lite"/>
    </source>
</evidence>
<feature type="compositionally biased region" description="Basic and acidic residues" evidence="12">
    <location>
        <begin position="7"/>
        <end position="17"/>
    </location>
</feature>
<keyword evidence="5" id="KW-0999">Mitochondrion inner membrane</keyword>
<feature type="non-terminal residue" evidence="13">
    <location>
        <position position="1"/>
    </location>
</feature>
<keyword evidence="6" id="KW-0809">Transit peptide</keyword>
<evidence type="ECO:0000256" key="8">
    <source>
        <dbReference type="ARBA" id="ARBA00023128"/>
    </source>
</evidence>
<dbReference type="UniPathway" id="UPA00705"/>
<proteinExistence type="inferred from homology"/>
<dbReference type="SUPFAM" id="SSF81423">
    <property type="entry name" value="Mitochondrial cytochrome c oxidase subunit VIIb"/>
    <property type="match status" value="1"/>
</dbReference>
<dbReference type="Proteomes" id="UP000018936">
    <property type="component" value="Unassembled WGS sequence"/>
</dbReference>
<name>V8NEZ9_OPHHA</name>
<dbReference type="OrthoDB" id="9937520at2759"/>
<evidence type="ECO:0000256" key="11">
    <source>
        <dbReference type="ARBA" id="ARBA00041642"/>
    </source>
</evidence>
<dbReference type="EMBL" id="AZIM01004496">
    <property type="protein sequence ID" value="ETE60660.1"/>
    <property type="molecule type" value="Genomic_DNA"/>
</dbReference>
<evidence type="ECO:0000256" key="1">
    <source>
        <dbReference type="ARBA" id="ARBA00004434"/>
    </source>
</evidence>
<evidence type="ECO:0000313" key="13">
    <source>
        <dbReference type="EMBL" id="ETE60660.1"/>
    </source>
</evidence>
<dbReference type="InterPro" id="IPR008433">
    <property type="entry name" value="Cyt_c_oxidase_suVIIB"/>
</dbReference>
<evidence type="ECO:0000256" key="10">
    <source>
        <dbReference type="ARBA" id="ARBA00040623"/>
    </source>
</evidence>
<accession>V8NEZ9</accession>
<keyword evidence="7" id="KW-1133">Transmembrane helix</keyword>
<evidence type="ECO:0000256" key="7">
    <source>
        <dbReference type="ARBA" id="ARBA00022989"/>
    </source>
</evidence>
<protein>
    <recommendedName>
        <fullName evidence="10">Cytochrome c oxidase subunit 7B, mitochondrial</fullName>
    </recommendedName>
    <alternativeName>
        <fullName evidence="11">Cytochrome c oxidase polypeptide VIIb</fullName>
    </alternativeName>
</protein>
<comment type="pathway">
    <text evidence="2">Energy metabolism; oxidative phosphorylation.</text>
</comment>
<reference evidence="13 14" key="1">
    <citation type="journal article" date="2013" name="Proc. Natl. Acad. Sci. U.S.A.">
        <title>The king cobra genome reveals dynamic gene evolution and adaptation in the snake venom system.</title>
        <authorList>
            <person name="Vonk F.J."/>
            <person name="Casewell N.R."/>
            <person name="Henkel C.V."/>
            <person name="Heimberg A.M."/>
            <person name="Jansen H.J."/>
            <person name="McCleary R.J."/>
            <person name="Kerkkamp H.M."/>
            <person name="Vos R.A."/>
            <person name="Guerreiro I."/>
            <person name="Calvete J.J."/>
            <person name="Wuster W."/>
            <person name="Woods A.E."/>
            <person name="Logan J.M."/>
            <person name="Harrison R.A."/>
            <person name="Castoe T.A."/>
            <person name="de Koning A.P."/>
            <person name="Pollock D.D."/>
            <person name="Yandell M."/>
            <person name="Calderon D."/>
            <person name="Renjifo C."/>
            <person name="Currier R.B."/>
            <person name="Salgado D."/>
            <person name="Pla D."/>
            <person name="Sanz L."/>
            <person name="Hyder A.S."/>
            <person name="Ribeiro J.M."/>
            <person name="Arntzen J.W."/>
            <person name="van den Thillart G.E."/>
            <person name="Boetzer M."/>
            <person name="Pirovano W."/>
            <person name="Dirks R.P."/>
            <person name="Spaink H.P."/>
            <person name="Duboule D."/>
            <person name="McGlinn E."/>
            <person name="Kini R.M."/>
            <person name="Richardson M.K."/>
        </authorList>
    </citation>
    <scope>NUCLEOTIDE SEQUENCE</scope>
    <source>
        <tissue evidence="13">Blood</tissue>
    </source>
</reference>
<keyword evidence="9" id="KW-0472">Membrane</keyword>
<comment type="caution">
    <text evidence="13">The sequence shown here is derived from an EMBL/GenBank/DDBJ whole genome shotgun (WGS) entry which is preliminary data.</text>
</comment>
<feature type="region of interest" description="Disordered" evidence="12">
    <location>
        <begin position="1"/>
        <end position="21"/>
    </location>
</feature>
<evidence type="ECO:0000313" key="14">
    <source>
        <dbReference type="Proteomes" id="UP000018936"/>
    </source>
</evidence>
<dbReference type="AlphaFoldDB" id="V8NEZ9"/>
<gene>
    <name evidence="13" type="primary">COX7B</name>
    <name evidence="13" type="ORF">L345_13594</name>
</gene>
<evidence type="ECO:0000256" key="9">
    <source>
        <dbReference type="ARBA" id="ARBA00023136"/>
    </source>
</evidence>
<evidence type="ECO:0000256" key="3">
    <source>
        <dbReference type="ARBA" id="ARBA00007351"/>
    </source>
</evidence>
<organism evidence="13 14">
    <name type="scientific">Ophiophagus hannah</name>
    <name type="common">King cobra</name>
    <name type="synonym">Naja hannah</name>
    <dbReference type="NCBI Taxonomy" id="8665"/>
    <lineage>
        <taxon>Eukaryota</taxon>
        <taxon>Metazoa</taxon>
        <taxon>Chordata</taxon>
        <taxon>Craniata</taxon>
        <taxon>Vertebrata</taxon>
        <taxon>Euteleostomi</taxon>
        <taxon>Lepidosauria</taxon>
        <taxon>Squamata</taxon>
        <taxon>Bifurcata</taxon>
        <taxon>Unidentata</taxon>
        <taxon>Episquamata</taxon>
        <taxon>Toxicofera</taxon>
        <taxon>Serpentes</taxon>
        <taxon>Colubroidea</taxon>
        <taxon>Elapidae</taxon>
        <taxon>Elapinae</taxon>
        <taxon>Ophiophagus</taxon>
    </lineage>
</organism>
<sequence length="246" mass="28377">MIFGSKYGEEPAEEQHHKANASHAHYYGRAKKLVQATRKLPCSSFIKKHNPQSDTCICEKAVKATCIDRRKPFLLERDPFSHNSCKHSDFNTFIGMDTKQQNNMRFSNKLCLAAPMDVVLKNKEIKHMKLLQWEKAPNLHLHAPETPHHLKYISTFIEIHHGKKDPVARGIQHTVTRQAHRKLEPDFHDKYGNLILLSGVAFGIGTWAYKWKSAENFTEEVKSHWMKQPRKCPFVSHTKTSTLNDG</sequence>
<dbReference type="GO" id="GO:0005743">
    <property type="term" value="C:mitochondrial inner membrane"/>
    <property type="evidence" value="ECO:0007669"/>
    <property type="project" value="UniProtKB-SubCell"/>
</dbReference>
<comment type="subcellular location">
    <subcellularLocation>
        <location evidence="1">Mitochondrion inner membrane</location>
        <topology evidence="1">Single-pass membrane protein</topology>
    </subcellularLocation>
</comment>
<dbReference type="PANTHER" id="PTHR16716">
    <property type="entry name" value="CYTOCHROME C OXIDASE SUBUNIT 7B, MITOCHONDRIAL"/>
    <property type="match status" value="1"/>
</dbReference>
<keyword evidence="8" id="KW-0496">Mitochondrion</keyword>
<keyword evidence="4" id="KW-0812">Transmembrane</keyword>
<dbReference type="PANTHER" id="PTHR16716:SF0">
    <property type="entry name" value="CYTOCHROME C OXIDASE SUBUNIT 7B, MITOCHONDRIAL"/>
    <property type="match status" value="1"/>
</dbReference>
<evidence type="ECO:0000256" key="5">
    <source>
        <dbReference type="ARBA" id="ARBA00022792"/>
    </source>
</evidence>